<dbReference type="Gene3D" id="4.10.240.10">
    <property type="entry name" value="Zn(2)-C6 fungal-type DNA-binding domain"/>
    <property type="match status" value="1"/>
</dbReference>
<dbReference type="InterPro" id="IPR051089">
    <property type="entry name" value="prtT"/>
</dbReference>
<dbReference type="PROSITE" id="PS00463">
    <property type="entry name" value="ZN2_CY6_FUNGAL_1"/>
    <property type="match status" value="1"/>
</dbReference>
<evidence type="ECO:0000256" key="1">
    <source>
        <dbReference type="ARBA" id="ARBA00004123"/>
    </source>
</evidence>
<evidence type="ECO:0000256" key="3">
    <source>
        <dbReference type="ARBA" id="ARBA00023125"/>
    </source>
</evidence>
<feature type="compositionally biased region" description="Acidic residues" evidence="6">
    <location>
        <begin position="121"/>
        <end position="130"/>
    </location>
</feature>
<dbReference type="PANTHER" id="PTHR31845">
    <property type="entry name" value="FINGER DOMAIN PROTEIN, PUTATIVE-RELATED"/>
    <property type="match status" value="1"/>
</dbReference>
<evidence type="ECO:0000313" key="8">
    <source>
        <dbReference type="EMBL" id="KAK4097264.1"/>
    </source>
</evidence>
<dbReference type="InterPro" id="IPR036864">
    <property type="entry name" value="Zn2-C6_fun-type_DNA-bd_sf"/>
</dbReference>
<sequence length="653" mass="71517">MSTPIQAKGVAASYGKACTNCARAKCRCTYRSVDDAVCERCNRLKRECTLQPSVRKWNGRQTSSARISHLEDKVEQLVGLLSNNAANKPFQLENQNPEPEGRRLATPLASTELGSHGADDPLPDDHEDCSDVSGHGPAIQVSLSSGSRLSSSTPRLPGMARELAASAKKITPQEAEDNLAQFRAHNAYSCPFLCLPPGMTSDQLSRERPFLWLNIMAATTRSLPQQRLMNQAITQHLALEMVVGDQRSMDLLWGLLVFMSWSHYHQKMKPHFTVMGCLAHSLIYDLVLNKPQLEPSSMALVTNHASCKALEAQQGHGEAQRALLGCFLVTSMVAIGQKRLEPLKWTSYCEESLDKLSKQPEWLGDTVLVAAVRYQLVVNQLTQTPRQSHDGGLPSFYIDALRSQIQTIRRDLPSELASNEILTTYHLHTNLLVSEASLKSLDTAPSSLSSTSADLDRHTSLSAQLDTVRCFLDLLLFIPPLQYLSLPFGFWDEAAHFLATLFRLATRADVVWDGPVAVRAVVDVPAVCEQLASRFLQAGALLKRDGELGEEEEDEADIFTRSHRWVKGLGERCVAETRTAPGNYPVNDSHSNGAGPQDIGMGRAGGDGACVDGTSLLAGVGFVYGAGFGSLPTLPMLQSGDGWFTDIFQMSWD</sequence>
<feature type="compositionally biased region" description="Low complexity" evidence="6">
    <location>
        <begin position="142"/>
        <end position="155"/>
    </location>
</feature>
<comment type="caution">
    <text evidence="8">The sequence shown here is derived from an EMBL/GenBank/DDBJ whole genome shotgun (WGS) entry which is preliminary data.</text>
</comment>
<evidence type="ECO:0000256" key="4">
    <source>
        <dbReference type="ARBA" id="ARBA00023163"/>
    </source>
</evidence>
<protein>
    <recommendedName>
        <fullName evidence="7">Zn(2)-C6 fungal-type domain-containing protein</fullName>
    </recommendedName>
</protein>
<gene>
    <name evidence="8" type="ORF">N658DRAFT_500654</name>
</gene>
<dbReference type="SUPFAM" id="SSF57701">
    <property type="entry name" value="Zn2/Cys6 DNA-binding domain"/>
    <property type="match status" value="1"/>
</dbReference>
<feature type="region of interest" description="Disordered" evidence="6">
    <location>
        <begin position="111"/>
        <end position="155"/>
    </location>
</feature>
<organism evidence="8 9">
    <name type="scientific">Parathielavia hyrcaniae</name>
    <dbReference type="NCBI Taxonomy" id="113614"/>
    <lineage>
        <taxon>Eukaryota</taxon>
        <taxon>Fungi</taxon>
        <taxon>Dikarya</taxon>
        <taxon>Ascomycota</taxon>
        <taxon>Pezizomycotina</taxon>
        <taxon>Sordariomycetes</taxon>
        <taxon>Sordariomycetidae</taxon>
        <taxon>Sordariales</taxon>
        <taxon>Chaetomiaceae</taxon>
        <taxon>Parathielavia</taxon>
    </lineage>
</organism>
<evidence type="ECO:0000259" key="7">
    <source>
        <dbReference type="PROSITE" id="PS00463"/>
    </source>
</evidence>
<dbReference type="GO" id="GO:0005634">
    <property type="term" value="C:nucleus"/>
    <property type="evidence" value="ECO:0007669"/>
    <property type="project" value="UniProtKB-SubCell"/>
</dbReference>
<dbReference type="Proteomes" id="UP001305647">
    <property type="component" value="Unassembled WGS sequence"/>
</dbReference>
<feature type="domain" description="Zn(2)-C6 fungal-type" evidence="7">
    <location>
        <begin position="17"/>
        <end position="48"/>
    </location>
</feature>
<evidence type="ECO:0000256" key="6">
    <source>
        <dbReference type="SAM" id="MobiDB-lite"/>
    </source>
</evidence>
<evidence type="ECO:0000256" key="2">
    <source>
        <dbReference type="ARBA" id="ARBA00023015"/>
    </source>
</evidence>
<dbReference type="GO" id="GO:0000976">
    <property type="term" value="F:transcription cis-regulatory region binding"/>
    <property type="evidence" value="ECO:0007669"/>
    <property type="project" value="TreeGrafter"/>
</dbReference>
<name>A0AAN6PV87_9PEZI</name>
<dbReference type="EMBL" id="MU863680">
    <property type="protein sequence ID" value="KAK4097264.1"/>
    <property type="molecule type" value="Genomic_DNA"/>
</dbReference>
<reference evidence="8" key="2">
    <citation type="submission" date="2023-05" db="EMBL/GenBank/DDBJ databases">
        <authorList>
            <consortium name="Lawrence Berkeley National Laboratory"/>
            <person name="Steindorff A."/>
            <person name="Hensen N."/>
            <person name="Bonometti L."/>
            <person name="Westerberg I."/>
            <person name="Brannstrom I.O."/>
            <person name="Guillou S."/>
            <person name="Cros-Aarteil S."/>
            <person name="Calhoun S."/>
            <person name="Haridas S."/>
            <person name="Kuo A."/>
            <person name="Mondo S."/>
            <person name="Pangilinan J."/>
            <person name="Riley R."/>
            <person name="Labutti K."/>
            <person name="Andreopoulos B."/>
            <person name="Lipzen A."/>
            <person name="Chen C."/>
            <person name="Yanf M."/>
            <person name="Daum C."/>
            <person name="Ng V."/>
            <person name="Clum A."/>
            <person name="Ohm R."/>
            <person name="Martin F."/>
            <person name="Silar P."/>
            <person name="Natvig D."/>
            <person name="Lalanne C."/>
            <person name="Gautier V."/>
            <person name="Ament-Velasquez S.L."/>
            <person name="Kruys A."/>
            <person name="Hutchinson M.I."/>
            <person name="Powell A.J."/>
            <person name="Barry K."/>
            <person name="Miller A.N."/>
            <person name="Grigoriev I.V."/>
            <person name="Debuchy R."/>
            <person name="Gladieux P."/>
            <person name="Thoren M.H."/>
            <person name="Johannesson H."/>
        </authorList>
    </citation>
    <scope>NUCLEOTIDE SEQUENCE</scope>
    <source>
        <strain evidence="8">CBS 757.83</strain>
    </source>
</reference>
<keyword evidence="5" id="KW-0539">Nucleus</keyword>
<dbReference type="AlphaFoldDB" id="A0AAN6PV87"/>
<keyword evidence="3" id="KW-0238">DNA-binding</keyword>
<feature type="region of interest" description="Disordered" evidence="6">
    <location>
        <begin position="580"/>
        <end position="600"/>
    </location>
</feature>
<keyword evidence="2" id="KW-0805">Transcription regulation</keyword>
<dbReference type="InterPro" id="IPR001138">
    <property type="entry name" value="Zn2Cys6_DnaBD"/>
</dbReference>
<comment type="subcellular location">
    <subcellularLocation>
        <location evidence="1">Nucleus</location>
    </subcellularLocation>
</comment>
<dbReference type="GO" id="GO:0000981">
    <property type="term" value="F:DNA-binding transcription factor activity, RNA polymerase II-specific"/>
    <property type="evidence" value="ECO:0007669"/>
    <property type="project" value="InterPro"/>
</dbReference>
<evidence type="ECO:0000313" key="9">
    <source>
        <dbReference type="Proteomes" id="UP001305647"/>
    </source>
</evidence>
<proteinExistence type="predicted"/>
<dbReference type="PANTHER" id="PTHR31845:SF32">
    <property type="entry name" value="MISCELLANEOUS ZN(II)2CYS6 TRANSCRIPTION FACTOR (EUROFUNG)-RELATED"/>
    <property type="match status" value="1"/>
</dbReference>
<dbReference type="GO" id="GO:0008270">
    <property type="term" value="F:zinc ion binding"/>
    <property type="evidence" value="ECO:0007669"/>
    <property type="project" value="InterPro"/>
</dbReference>
<evidence type="ECO:0000256" key="5">
    <source>
        <dbReference type="ARBA" id="ARBA00023242"/>
    </source>
</evidence>
<accession>A0AAN6PV87</accession>
<keyword evidence="9" id="KW-1185">Reference proteome</keyword>
<keyword evidence="4" id="KW-0804">Transcription</keyword>
<reference evidence="8" key="1">
    <citation type="journal article" date="2023" name="Mol. Phylogenet. Evol.">
        <title>Genome-scale phylogeny and comparative genomics of the fungal order Sordariales.</title>
        <authorList>
            <person name="Hensen N."/>
            <person name="Bonometti L."/>
            <person name="Westerberg I."/>
            <person name="Brannstrom I.O."/>
            <person name="Guillou S."/>
            <person name="Cros-Aarteil S."/>
            <person name="Calhoun S."/>
            <person name="Haridas S."/>
            <person name="Kuo A."/>
            <person name="Mondo S."/>
            <person name="Pangilinan J."/>
            <person name="Riley R."/>
            <person name="LaButti K."/>
            <person name="Andreopoulos B."/>
            <person name="Lipzen A."/>
            <person name="Chen C."/>
            <person name="Yan M."/>
            <person name="Daum C."/>
            <person name="Ng V."/>
            <person name="Clum A."/>
            <person name="Steindorff A."/>
            <person name="Ohm R.A."/>
            <person name="Martin F."/>
            <person name="Silar P."/>
            <person name="Natvig D.O."/>
            <person name="Lalanne C."/>
            <person name="Gautier V."/>
            <person name="Ament-Velasquez S.L."/>
            <person name="Kruys A."/>
            <person name="Hutchinson M.I."/>
            <person name="Powell A.J."/>
            <person name="Barry K."/>
            <person name="Miller A.N."/>
            <person name="Grigoriev I.V."/>
            <person name="Debuchy R."/>
            <person name="Gladieux P."/>
            <person name="Hiltunen Thoren M."/>
            <person name="Johannesson H."/>
        </authorList>
    </citation>
    <scope>NUCLEOTIDE SEQUENCE</scope>
    <source>
        <strain evidence="8">CBS 757.83</strain>
    </source>
</reference>